<evidence type="ECO:0000313" key="2">
    <source>
        <dbReference type="Proteomes" id="UP001431783"/>
    </source>
</evidence>
<protein>
    <submittedName>
        <fullName evidence="1">Uncharacterized protein</fullName>
    </submittedName>
</protein>
<accession>A0AAW1TSA8</accession>
<sequence length="131" mass="15461">MNENIWKIFNTIANLRPLCNNIREIDFLEDDQKAKVSDALENFRMSNGAFNDGLKWLIFRNDGLNTAALTVSRKNLRSSRLSSLQYRVFDSQYQALHRVEKHKENNGLLLIIEKIPTDLDFVRRRTNFIFR</sequence>
<proteinExistence type="predicted"/>
<dbReference type="EMBL" id="JARQZJ010000016">
    <property type="protein sequence ID" value="KAK9873218.1"/>
    <property type="molecule type" value="Genomic_DNA"/>
</dbReference>
<comment type="caution">
    <text evidence="1">The sequence shown here is derived from an EMBL/GenBank/DDBJ whole genome shotgun (WGS) entry which is preliminary data.</text>
</comment>
<reference evidence="1 2" key="1">
    <citation type="submission" date="2023-03" db="EMBL/GenBank/DDBJ databases">
        <title>Genome insight into feeding habits of ladybird beetles.</title>
        <authorList>
            <person name="Li H.-S."/>
            <person name="Huang Y.-H."/>
            <person name="Pang H."/>
        </authorList>
    </citation>
    <scope>NUCLEOTIDE SEQUENCE [LARGE SCALE GENOMIC DNA]</scope>
    <source>
        <strain evidence="1">SYSU_2023b</strain>
        <tissue evidence="1">Whole body</tissue>
    </source>
</reference>
<dbReference type="Proteomes" id="UP001431783">
    <property type="component" value="Unassembled WGS sequence"/>
</dbReference>
<name>A0AAW1TSA8_9CUCU</name>
<evidence type="ECO:0000313" key="1">
    <source>
        <dbReference type="EMBL" id="KAK9873218.1"/>
    </source>
</evidence>
<keyword evidence="2" id="KW-1185">Reference proteome</keyword>
<dbReference type="AlphaFoldDB" id="A0AAW1TSA8"/>
<organism evidence="1 2">
    <name type="scientific">Henosepilachna vigintioctopunctata</name>
    <dbReference type="NCBI Taxonomy" id="420089"/>
    <lineage>
        <taxon>Eukaryota</taxon>
        <taxon>Metazoa</taxon>
        <taxon>Ecdysozoa</taxon>
        <taxon>Arthropoda</taxon>
        <taxon>Hexapoda</taxon>
        <taxon>Insecta</taxon>
        <taxon>Pterygota</taxon>
        <taxon>Neoptera</taxon>
        <taxon>Endopterygota</taxon>
        <taxon>Coleoptera</taxon>
        <taxon>Polyphaga</taxon>
        <taxon>Cucujiformia</taxon>
        <taxon>Coccinelloidea</taxon>
        <taxon>Coccinellidae</taxon>
        <taxon>Epilachninae</taxon>
        <taxon>Epilachnini</taxon>
        <taxon>Henosepilachna</taxon>
    </lineage>
</organism>
<gene>
    <name evidence="1" type="ORF">WA026_021451</name>
</gene>